<dbReference type="EMBL" id="JAUSWG010000012">
    <property type="protein sequence ID" value="MDQ0557534.1"/>
    <property type="molecule type" value="Genomic_DNA"/>
</dbReference>
<keyword evidence="8" id="KW-1185">Reference proteome</keyword>
<protein>
    <recommendedName>
        <fullName evidence="2">ribonucleoside-diphosphate reductase</fullName>
        <ecNumber evidence="2">1.17.4.1</ecNumber>
    </recommendedName>
</protein>
<comment type="caution">
    <text evidence="7">The sequence shown here is derived from an EMBL/GenBank/DDBJ whole genome shotgun (WGS) entry which is preliminary data.</text>
</comment>
<reference evidence="7 8" key="1">
    <citation type="submission" date="2023-07" db="EMBL/GenBank/DDBJ databases">
        <title>Genomic Encyclopedia of Type Strains, Phase IV (KMG-IV): sequencing the most valuable type-strain genomes for metagenomic binning, comparative biology and taxonomic classification.</title>
        <authorList>
            <person name="Goeker M."/>
        </authorList>
    </citation>
    <scope>NUCLEOTIDE SEQUENCE [LARGE SCALE GENOMIC DNA]</scope>
    <source>
        <strain evidence="7 8">DSM 15049</strain>
    </source>
</reference>
<comment type="catalytic activity">
    <reaction evidence="5">
        <text>a 2'-deoxyribonucleoside 5'-diphosphate + [thioredoxin]-disulfide + H2O = a ribonucleoside 5'-diphosphate + [thioredoxin]-dithiol</text>
        <dbReference type="Rhea" id="RHEA:23252"/>
        <dbReference type="Rhea" id="RHEA-COMP:10698"/>
        <dbReference type="Rhea" id="RHEA-COMP:10700"/>
        <dbReference type="ChEBI" id="CHEBI:15377"/>
        <dbReference type="ChEBI" id="CHEBI:29950"/>
        <dbReference type="ChEBI" id="CHEBI:50058"/>
        <dbReference type="ChEBI" id="CHEBI:57930"/>
        <dbReference type="ChEBI" id="CHEBI:73316"/>
        <dbReference type="EC" id="1.17.4.1"/>
    </reaction>
</comment>
<feature type="domain" description="TSCPD" evidence="6">
    <location>
        <begin position="6"/>
        <end position="79"/>
    </location>
</feature>
<sequence>MKVSFKPSGVCCREIIFDIDQNNIVTSIDFIGGCPGNLLGLKNLVEGSPAAEVADKLAGIPCGGKSTSCPDQLSKALRAQLSK</sequence>
<dbReference type="Pfam" id="PF12637">
    <property type="entry name" value="TSCPD"/>
    <property type="match status" value="1"/>
</dbReference>
<evidence type="ECO:0000259" key="6">
    <source>
        <dbReference type="Pfam" id="PF12637"/>
    </source>
</evidence>
<accession>A0ABU0N2Z3</accession>
<keyword evidence="3" id="KW-0237">DNA synthesis</keyword>
<dbReference type="RefSeq" id="WP_250673154.1">
    <property type="nucleotide sequence ID" value="NZ_BAAACE010000021.1"/>
</dbReference>
<gene>
    <name evidence="7" type="ORF">QOZ92_002669</name>
</gene>
<name>A0ABU0N2Z3_9FIRM</name>
<organism evidence="7 8">
    <name type="scientific">Paraclostridium ghonii</name>
    <dbReference type="NCBI Taxonomy" id="29358"/>
    <lineage>
        <taxon>Bacteria</taxon>
        <taxon>Bacillati</taxon>
        <taxon>Bacillota</taxon>
        <taxon>Clostridia</taxon>
        <taxon>Peptostreptococcales</taxon>
        <taxon>Peptostreptococcaceae</taxon>
        <taxon>Paraclostridium</taxon>
    </lineage>
</organism>
<dbReference type="Proteomes" id="UP001232584">
    <property type="component" value="Unassembled WGS sequence"/>
</dbReference>
<comment type="similarity">
    <text evidence="1">Belongs to the ribonucleoside diphosphate reductase class-2 family.</text>
</comment>
<keyword evidence="4" id="KW-0547">Nucleotide-binding</keyword>
<dbReference type="InterPro" id="IPR024434">
    <property type="entry name" value="TSCPD_dom"/>
</dbReference>
<dbReference type="InterPro" id="IPR023806">
    <property type="entry name" value="CHP03905"/>
</dbReference>
<evidence type="ECO:0000256" key="4">
    <source>
        <dbReference type="ARBA" id="ARBA00022741"/>
    </source>
</evidence>
<dbReference type="EC" id="1.17.4.1" evidence="2"/>
<evidence type="ECO:0000313" key="7">
    <source>
        <dbReference type="EMBL" id="MDQ0557534.1"/>
    </source>
</evidence>
<dbReference type="NCBIfam" id="TIGR03905">
    <property type="entry name" value="TIGR03905_4_Cys"/>
    <property type="match status" value="1"/>
</dbReference>
<evidence type="ECO:0000313" key="8">
    <source>
        <dbReference type="Proteomes" id="UP001232584"/>
    </source>
</evidence>
<evidence type="ECO:0000256" key="2">
    <source>
        <dbReference type="ARBA" id="ARBA00012274"/>
    </source>
</evidence>
<evidence type="ECO:0000256" key="5">
    <source>
        <dbReference type="ARBA" id="ARBA00047754"/>
    </source>
</evidence>
<evidence type="ECO:0000256" key="1">
    <source>
        <dbReference type="ARBA" id="ARBA00007405"/>
    </source>
</evidence>
<evidence type="ECO:0000256" key="3">
    <source>
        <dbReference type="ARBA" id="ARBA00022634"/>
    </source>
</evidence>
<proteinExistence type="inferred from homology"/>